<dbReference type="InterPro" id="IPR007351">
    <property type="entry name" value="YjbR"/>
</dbReference>
<dbReference type="SUPFAM" id="SSF142906">
    <property type="entry name" value="YjbR-like"/>
    <property type="match status" value="1"/>
</dbReference>
<dbReference type="Pfam" id="PF04237">
    <property type="entry name" value="YjbR"/>
    <property type="match status" value="1"/>
</dbReference>
<dbReference type="RefSeq" id="WP_119432224.1">
    <property type="nucleotide sequence ID" value="NZ_QWGE01000003.1"/>
</dbReference>
<gene>
    <name evidence="1" type="ORF">D1627_10680</name>
</gene>
<dbReference type="OrthoDB" id="9789813at2"/>
<organism evidence="1 2">
    <name type="scientific">Pontibacter oryzae</name>
    <dbReference type="NCBI Taxonomy" id="2304593"/>
    <lineage>
        <taxon>Bacteria</taxon>
        <taxon>Pseudomonadati</taxon>
        <taxon>Bacteroidota</taxon>
        <taxon>Cytophagia</taxon>
        <taxon>Cytophagales</taxon>
        <taxon>Hymenobacteraceae</taxon>
        <taxon>Pontibacter</taxon>
    </lineage>
</organism>
<evidence type="ECO:0008006" key="3">
    <source>
        <dbReference type="Google" id="ProtNLM"/>
    </source>
</evidence>
<dbReference type="PANTHER" id="PTHR35145:SF1">
    <property type="entry name" value="CYTOPLASMIC PROTEIN"/>
    <property type="match status" value="1"/>
</dbReference>
<dbReference type="Proteomes" id="UP000266005">
    <property type="component" value="Unassembled WGS sequence"/>
</dbReference>
<dbReference type="Gene3D" id="3.90.1150.30">
    <property type="match status" value="1"/>
</dbReference>
<comment type="caution">
    <text evidence="1">The sequence shown here is derived from an EMBL/GenBank/DDBJ whole genome shotgun (WGS) entry which is preliminary data.</text>
</comment>
<proteinExistence type="predicted"/>
<dbReference type="AlphaFoldDB" id="A0A399S6X7"/>
<protein>
    <recommendedName>
        <fullName evidence="3">MmcQ/YjbR family DNA-binding protein</fullName>
    </recommendedName>
</protein>
<evidence type="ECO:0000313" key="1">
    <source>
        <dbReference type="EMBL" id="RIJ37567.1"/>
    </source>
</evidence>
<sequence>MHIEDLQALCRQFPGVTESIKWEHDLCFCVADKIFLVVGLDQVPVSASFKVSPEDFEALSSRPGFKPAPYLARYKWVALDDVNSLAPQEMEQFAKASYKLVAGKLPRKKQNELGLEV</sequence>
<reference evidence="2" key="1">
    <citation type="submission" date="2018-08" db="EMBL/GenBank/DDBJ databases">
        <title>Mucilaginibacter sp. MYSH2.</title>
        <authorList>
            <person name="Seo T."/>
        </authorList>
    </citation>
    <scope>NUCLEOTIDE SEQUENCE [LARGE SCALE GENOMIC DNA]</scope>
    <source>
        <strain evidence="2">KIRAN</strain>
    </source>
</reference>
<name>A0A399S6X7_9BACT</name>
<accession>A0A399S6X7</accession>
<dbReference type="PANTHER" id="PTHR35145">
    <property type="entry name" value="CYTOPLASMIC PROTEIN-RELATED"/>
    <property type="match status" value="1"/>
</dbReference>
<dbReference type="EMBL" id="QWGE01000003">
    <property type="protein sequence ID" value="RIJ37567.1"/>
    <property type="molecule type" value="Genomic_DNA"/>
</dbReference>
<keyword evidence="2" id="KW-1185">Reference proteome</keyword>
<dbReference type="InterPro" id="IPR038056">
    <property type="entry name" value="YjbR-like_sf"/>
</dbReference>
<evidence type="ECO:0000313" key="2">
    <source>
        <dbReference type="Proteomes" id="UP000266005"/>
    </source>
</evidence>
<dbReference type="InterPro" id="IPR058532">
    <property type="entry name" value="YjbR/MT2646/Rv2570-like"/>
</dbReference>